<dbReference type="InterPro" id="IPR005828">
    <property type="entry name" value="MFS_sugar_transport-like"/>
</dbReference>
<dbReference type="InterPro" id="IPR050360">
    <property type="entry name" value="MFS_Sugar_Transporters"/>
</dbReference>
<feature type="domain" description="Major facilitator superfamily (MFS) profile" evidence="9">
    <location>
        <begin position="28"/>
        <end position="484"/>
    </location>
</feature>
<keyword evidence="11" id="KW-1185">Reference proteome</keyword>
<dbReference type="Gene3D" id="1.20.1250.20">
    <property type="entry name" value="MFS general substrate transporter like domains"/>
    <property type="match status" value="1"/>
</dbReference>
<dbReference type="RefSeq" id="XP_033392907.1">
    <property type="nucleotide sequence ID" value="XM_033545047.1"/>
</dbReference>
<evidence type="ECO:0000259" key="9">
    <source>
        <dbReference type="PROSITE" id="PS50850"/>
    </source>
</evidence>
<evidence type="ECO:0000256" key="2">
    <source>
        <dbReference type="ARBA" id="ARBA00010992"/>
    </source>
</evidence>
<dbReference type="EMBL" id="ML995505">
    <property type="protein sequence ID" value="KAF2137189.1"/>
    <property type="molecule type" value="Genomic_DNA"/>
</dbReference>
<keyword evidence="4 8" id="KW-0812">Transmembrane</keyword>
<dbReference type="AlphaFoldDB" id="A0A6A6AZ42"/>
<feature type="transmembrane region" description="Helical" evidence="8">
    <location>
        <begin position="430"/>
        <end position="450"/>
    </location>
</feature>
<feature type="transmembrane region" description="Helical" evidence="8">
    <location>
        <begin position="358"/>
        <end position="380"/>
    </location>
</feature>
<feature type="transmembrane region" description="Helical" evidence="8">
    <location>
        <begin position="462"/>
        <end position="480"/>
    </location>
</feature>
<dbReference type="InterPro" id="IPR005829">
    <property type="entry name" value="Sugar_transporter_CS"/>
</dbReference>
<dbReference type="SUPFAM" id="SSF103473">
    <property type="entry name" value="MFS general substrate transporter"/>
    <property type="match status" value="1"/>
</dbReference>
<dbReference type="Proteomes" id="UP000799438">
    <property type="component" value="Unassembled WGS sequence"/>
</dbReference>
<accession>A0A6A6AZ42</accession>
<dbReference type="OrthoDB" id="5296287at2759"/>
<feature type="transmembrane region" description="Helical" evidence="8">
    <location>
        <begin position="21"/>
        <end position="41"/>
    </location>
</feature>
<dbReference type="NCBIfam" id="TIGR00879">
    <property type="entry name" value="SP"/>
    <property type="match status" value="1"/>
</dbReference>
<dbReference type="GO" id="GO:0016020">
    <property type="term" value="C:membrane"/>
    <property type="evidence" value="ECO:0007669"/>
    <property type="project" value="UniProtKB-SubCell"/>
</dbReference>
<dbReference type="GeneID" id="54302543"/>
<dbReference type="InterPro" id="IPR036259">
    <property type="entry name" value="MFS_trans_sf"/>
</dbReference>
<sequence length="525" mass="57057">MGGAFGGLGRQKLSKTPREAARWNIWLTVIWASYCGGLHGFNTSNISGVMSMSSFKRDFGFDQLSSEAIADRQGWAVSSMLLGQLVGVILSGPLGETRGRKPVILAAATCYTVGAILMAANLGSYAELLAGRVLSGLGSGFGMTVGTIYISEVAPSALRGCMATLYNANIMLGVTASYWINYGSILHLPSSGSWQWRAAMVLQLIPSIALFVGYSSCPESPRYLIMKGRTERAKSVLSKLRNLSHDHPYFVEEFTELTGKVSTNGGQKSSLGALKELAYFCARDPSTRRRVVFCLLVQTFFIMCGGNSITYYAPNILESIGLKSTQMLLFTAIYGCIKVLSVLLYAFILTDRYGRRPLLLLGSAINMLCTLYLAVFLGVANISSDAPTSPAAWVAIVAICIFAIGYGFGWAPAFSLAASEICPTRTRGPIVTISFAYQNLLNFGITRGFPNMVEAMHPWGPFALFTAFTAVATVWVFLSFPECKGRSMESKDALFNLPWYKVGKSFDEENPSISEKFGVNNQTER</sequence>
<proteinExistence type="inferred from homology"/>
<dbReference type="PROSITE" id="PS00217">
    <property type="entry name" value="SUGAR_TRANSPORT_2"/>
    <property type="match status" value="1"/>
</dbReference>
<feature type="transmembrane region" description="Helical" evidence="8">
    <location>
        <begin position="129"/>
        <end position="151"/>
    </location>
</feature>
<dbReference type="PROSITE" id="PS50850">
    <property type="entry name" value="MFS"/>
    <property type="match status" value="1"/>
</dbReference>
<evidence type="ECO:0000256" key="8">
    <source>
        <dbReference type="SAM" id="Phobius"/>
    </source>
</evidence>
<reference evidence="10" key="1">
    <citation type="journal article" date="2020" name="Stud. Mycol.">
        <title>101 Dothideomycetes genomes: a test case for predicting lifestyles and emergence of pathogens.</title>
        <authorList>
            <person name="Haridas S."/>
            <person name="Albert R."/>
            <person name="Binder M."/>
            <person name="Bloem J."/>
            <person name="Labutti K."/>
            <person name="Salamov A."/>
            <person name="Andreopoulos B."/>
            <person name="Baker S."/>
            <person name="Barry K."/>
            <person name="Bills G."/>
            <person name="Bluhm B."/>
            <person name="Cannon C."/>
            <person name="Castanera R."/>
            <person name="Culley D."/>
            <person name="Daum C."/>
            <person name="Ezra D."/>
            <person name="Gonzalez J."/>
            <person name="Henrissat B."/>
            <person name="Kuo A."/>
            <person name="Liang C."/>
            <person name="Lipzen A."/>
            <person name="Lutzoni F."/>
            <person name="Magnuson J."/>
            <person name="Mondo S."/>
            <person name="Nolan M."/>
            <person name="Ohm R."/>
            <person name="Pangilinan J."/>
            <person name="Park H.-J."/>
            <person name="Ramirez L."/>
            <person name="Alfaro M."/>
            <person name="Sun H."/>
            <person name="Tritt A."/>
            <person name="Yoshinaga Y."/>
            <person name="Zwiers L.-H."/>
            <person name="Turgeon B."/>
            <person name="Goodwin S."/>
            <person name="Spatafora J."/>
            <person name="Crous P."/>
            <person name="Grigoriev I."/>
        </authorList>
    </citation>
    <scope>NUCLEOTIDE SEQUENCE</scope>
    <source>
        <strain evidence="10">CBS 121167</strain>
    </source>
</reference>
<feature type="transmembrane region" description="Helical" evidence="8">
    <location>
        <begin position="291"/>
        <end position="313"/>
    </location>
</feature>
<feature type="transmembrane region" description="Helical" evidence="8">
    <location>
        <begin position="325"/>
        <end position="346"/>
    </location>
</feature>
<comment type="subcellular location">
    <subcellularLocation>
        <location evidence="1">Membrane</location>
        <topology evidence="1">Multi-pass membrane protein</topology>
    </subcellularLocation>
</comment>
<keyword evidence="3 7" id="KW-0813">Transport</keyword>
<evidence type="ECO:0000256" key="3">
    <source>
        <dbReference type="ARBA" id="ARBA00022448"/>
    </source>
</evidence>
<keyword evidence="5 8" id="KW-1133">Transmembrane helix</keyword>
<feature type="transmembrane region" description="Helical" evidence="8">
    <location>
        <begin position="163"/>
        <end position="182"/>
    </location>
</feature>
<organism evidence="10 11">
    <name type="scientific">Aplosporella prunicola CBS 121167</name>
    <dbReference type="NCBI Taxonomy" id="1176127"/>
    <lineage>
        <taxon>Eukaryota</taxon>
        <taxon>Fungi</taxon>
        <taxon>Dikarya</taxon>
        <taxon>Ascomycota</taxon>
        <taxon>Pezizomycotina</taxon>
        <taxon>Dothideomycetes</taxon>
        <taxon>Dothideomycetes incertae sedis</taxon>
        <taxon>Botryosphaeriales</taxon>
        <taxon>Aplosporellaceae</taxon>
        <taxon>Aplosporella</taxon>
    </lineage>
</organism>
<name>A0A6A6AZ42_9PEZI</name>
<gene>
    <name evidence="10" type="ORF">K452DRAFT_329317</name>
</gene>
<dbReference type="GO" id="GO:0005351">
    <property type="term" value="F:carbohydrate:proton symporter activity"/>
    <property type="evidence" value="ECO:0007669"/>
    <property type="project" value="TreeGrafter"/>
</dbReference>
<feature type="transmembrane region" description="Helical" evidence="8">
    <location>
        <begin position="103"/>
        <end position="123"/>
    </location>
</feature>
<comment type="similarity">
    <text evidence="2 7">Belongs to the major facilitator superfamily. Sugar transporter (TC 2.A.1.1) family.</text>
</comment>
<dbReference type="InterPro" id="IPR020846">
    <property type="entry name" value="MFS_dom"/>
</dbReference>
<feature type="transmembrane region" description="Helical" evidence="8">
    <location>
        <begin position="194"/>
        <end position="217"/>
    </location>
</feature>
<feature type="transmembrane region" description="Helical" evidence="8">
    <location>
        <begin position="392"/>
        <end position="418"/>
    </location>
</feature>
<evidence type="ECO:0000256" key="6">
    <source>
        <dbReference type="ARBA" id="ARBA00023136"/>
    </source>
</evidence>
<evidence type="ECO:0000256" key="1">
    <source>
        <dbReference type="ARBA" id="ARBA00004141"/>
    </source>
</evidence>
<dbReference type="PANTHER" id="PTHR48022">
    <property type="entry name" value="PLASTIDIC GLUCOSE TRANSPORTER 4"/>
    <property type="match status" value="1"/>
</dbReference>
<evidence type="ECO:0000256" key="5">
    <source>
        <dbReference type="ARBA" id="ARBA00022989"/>
    </source>
</evidence>
<evidence type="ECO:0000313" key="11">
    <source>
        <dbReference type="Proteomes" id="UP000799438"/>
    </source>
</evidence>
<dbReference type="PRINTS" id="PR00171">
    <property type="entry name" value="SUGRTRNSPORT"/>
</dbReference>
<dbReference type="Pfam" id="PF00083">
    <property type="entry name" value="Sugar_tr"/>
    <property type="match status" value="1"/>
</dbReference>
<protein>
    <recommendedName>
        <fullName evidence="9">Major facilitator superfamily (MFS) profile domain-containing protein</fullName>
    </recommendedName>
</protein>
<feature type="transmembrane region" description="Helical" evidence="8">
    <location>
        <begin position="74"/>
        <end position="91"/>
    </location>
</feature>
<keyword evidence="6 8" id="KW-0472">Membrane</keyword>
<evidence type="ECO:0000256" key="4">
    <source>
        <dbReference type="ARBA" id="ARBA00022692"/>
    </source>
</evidence>
<dbReference type="PANTHER" id="PTHR48022:SF23">
    <property type="entry name" value="MAJOR FACILITATOR SUPERFAMILY (MFS) PROFILE DOMAIN-CONTAINING PROTEIN"/>
    <property type="match status" value="1"/>
</dbReference>
<evidence type="ECO:0000313" key="10">
    <source>
        <dbReference type="EMBL" id="KAF2137189.1"/>
    </source>
</evidence>
<evidence type="ECO:0000256" key="7">
    <source>
        <dbReference type="RuleBase" id="RU003346"/>
    </source>
</evidence>
<dbReference type="InterPro" id="IPR003663">
    <property type="entry name" value="Sugar/inositol_transpt"/>
</dbReference>